<organism evidence="3 4">
    <name type="scientific">Pilimelia anulata</name>
    <dbReference type="NCBI Taxonomy" id="53371"/>
    <lineage>
        <taxon>Bacteria</taxon>
        <taxon>Bacillati</taxon>
        <taxon>Actinomycetota</taxon>
        <taxon>Actinomycetes</taxon>
        <taxon>Micromonosporales</taxon>
        <taxon>Micromonosporaceae</taxon>
        <taxon>Pilimelia</taxon>
    </lineage>
</organism>
<evidence type="ECO:0000313" key="3">
    <source>
        <dbReference type="EMBL" id="GGK08009.1"/>
    </source>
</evidence>
<feature type="domain" description="Ricin B lectin" evidence="2">
    <location>
        <begin position="36"/>
        <end position="197"/>
    </location>
</feature>
<reference evidence="3" key="1">
    <citation type="journal article" date="2014" name="Int. J. Syst. Evol. Microbiol.">
        <title>Complete genome sequence of Corynebacterium casei LMG S-19264T (=DSM 44701T), isolated from a smear-ripened cheese.</title>
        <authorList>
            <consortium name="US DOE Joint Genome Institute (JGI-PGF)"/>
            <person name="Walter F."/>
            <person name="Albersmeier A."/>
            <person name="Kalinowski J."/>
            <person name="Ruckert C."/>
        </authorList>
    </citation>
    <scope>NUCLEOTIDE SEQUENCE</scope>
    <source>
        <strain evidence="3">JCM 3090</strain>
    </source>
</reference>
<dbReference type="EMBL" id="BMQB01000012">
    <property type="protein sequence ID" value="GGK08009.1"/>
    <property type="molecule type" value="Genomic_DNA"/>
</dbReference>
<dbReference type="RefSeq" id="WP_189171969.1">
    <property type="nucleotide sequence ID" value="NZ_BMQB01000012.1"/>
</dbReference>
<dbReference type="InterPro" id="IPR035992">
    <property type="entry name" value="Ricin_B-like_lectins"/>
</dbReference>
<dbReference type="PROSITE" id="PS51318">
    <property type="entry name" value="TAT"/>
    <property type="match status" value="1"/>
</dbReference>
<sequence>MDRGSRTGRALAALAAAVTAAGAGLLAAAPAAAAEAGPWYEIRPQHSRKCLDVAGGGRGNGTNVHQWTCVDAPQQQWRLRRLFTHGQPVYEIIARHSRKCLDVAGGGRGNGANVHQWSCDSRPGVDGVFGSADDRLRGNQLWFTRRVAGYPLRRMVVEIRSRHANRCLDVAGGWAGNGANVHQWACVGVRNQHWELIPV</sequence>
<gene>
    <name evidence="3" type="ORF">GCM10010123_42460</name>
</gene>
<dbReference type="AlphaFoldDB" id="A0A8J3FCW2"/>
<keyword evidence="4" id="KW-1185">Reference proteome</keyword>
<feature type="signal peptide" evidence="1">
    <location>
        <begin position="1"/>
        <end position="33"/>
    </location>
</feature>
<dbReference type="SMART" id="SM00458">
    <property type="entry name" value="RICIN"/>
    <property type="match status" value="1"/>
</dbReference>
<dbReference type="Proteomes" id="UP000649739">
    <property type="component" value="Unassembled WGS sequence"/>
</dbReference>
<dbReference type="Pfam" id="PF14200">
    <property type="entry name" value="RicinB_lectin_2"/>
    <property type="match status" value="2"/>
</dbReference>
<protein>
    <recommendedName>
        <fullName evidence="2">Ricin B lectin domain-containing protein</fullName>
    </recommendedName>
</protein>
<name>A0A8J3FCW2_9ACTN</name>
<evidence type="ECO:0000313" key="4">
    <source>
        <dbReference type="Proteomes" id="UP000649739"/>
    </source>
</evidence>
<accession>A0A8J3FCW2</accession>
<dbReference type="SUPFAM" id="SSF50370">
    <property type="entry name" value="Ricin B-like lectins"/>
    <property type="match status" value="1"/>
</dbReference>
<dbReference type="PROSITE" id="PS50231">
    <property type="entry name" value="RICIN_B_LECTIN"/>
    <property type="match status" value="1"/>
</dbReference>
<evidence type="ECO:0000259" key="2">
    <source>
        <dbReference type="SMART" id="SM00458"/>
    </source>
</evidence>
<proteinExistence type="predicted"/>
<evidence type="ECO:0000256" key="1">
    <source>
        <dbReference type="SAM" id="SignalP"/>
    </source>
</evidence>
<dbReference type="InterPro" id="IPR006311">
    <property type="entry name" value="TAT_signal"/>
</dbReference>
<dbReference type="CDD" id="cd00161">
    <property type="entry name" value="beta-trefoil_Ricin-like"/>
    <property type="match status" value="1"/>
</dbReference>
<comment type="caution">
    <text evidence="3">The sequence shown here is derived from an EMBL/GenBank/DDBJ whole genome shotgun (WGS) entry which is preliminary data.</text>
</comment>
<dbReference type="InterPro" id="IPR000772">
    <property type="entry name" value="Ricin_B_lectin"/>
</dbReference>
<feature type="chain" id="PRO_5035278326" description="Ricin B lectin domain-containing protein" evidence="1">
    <location>
        <begin position="34"/>
        <end position="199"/>
    </location>
</feature>
<reference evidence="3" key="2">
    <citation type="submission" date="2020-09" db="EMBL/GenBank/DDBJ databases">
        <authorList>
            <person name="Sun Q."/>
            <person name="Ohkuma M."/>
        </authorList>
    </citation>
    <scope>NUCLEOTIDE SEQUENCE</scope>
    <source>
        <strain evidence="3">JCM 3090</strain>
    </source>
</reference>
<dbReference type="Gene3D" id="2.80.10.50">
    <property type="match status" value="3"/>
</dbReference>
<keyword evidence="1" id="KW-0732">Signal</keyword>